<dbReference type="EnsemblMetazoa" id="LLOJ004111-RA">
    <property type="protein sequence ID" value="LLOJ004111-PA"/>
    <property type="gene ID" value="LLOJ004111"/>
</dbReference>
<evidence type="ECO:0000256" key="1">
    <source>
        <dbReference type="ARBA" id="ARBA00009447"/>
    </source>
</evidence>
<dbReference type="GO" id="GO:0000145">
    <property type="term" value="C:exocyst"/>
    <property type="evidence" value="ECO:0007669"/>
    <property type="project" value="InterPro"/>
</dbReference>
<dbReference type="Proteomes" id="UP000092461">
    <property type="component" value="Unassembled WGS sequence"/>
</dbReference>
<dbReference type="Gene3D" id="1.10.357.70">
    <property type="entry name" value="Exocyst complex component Sec6, C-terminal domain"/>
    <property type="match status" value="1"/>
</dbReference>
<dbReference type="VEuPathDB" id="VectorBase:LLONM1_008789"/>
<comment type="similarity">
    <text evidence="1">Belongs to the SEC6 family.</text>
</comment>
<organism evidence="2 3">
    <name type="scientific">Lutzomyia longipalpis</name>
    <name type="common">Sand fly</name>
    <dbReference type="NCBI Taxonomy" id="7200"/>
    <lineage>
        <taxon>Eukaryota</taxon>
        <taxon>Metazoa</taxon>
        <taxon>Ecdysozoa</taxon>
        <taxon>Arthropoda</taxon>
        <taxon>Hexapoda</taxon>
        <taxon>Insecta</taxon>
        <taxon>Pterygota</taxon>
        <taxon>Neoptera</taxon>
        <taxon>Endopterygota</taxon>
        <taxon>Diptera</taxon>
        <taxon>Nematocera</taxon>
        <taxon>Psychodoidea</taxon>
        <taxon>Psychodidae</taxon>
        <taxon>Lutzomyia</taxon>
        <taxon>Lutzomyia</taxon>
    </lineage>
</organism>
<evidence type="ECO:0000313" key="3">
    <source>
        <dbReference type="Proteomes" id="UP000092461"/>
    </source>
</evidence>
<dbReference type="InterPro" id="IPR042532">
    <property type="entry name" value="EXOC3/Sec6_C"/>
</dbReference>
<reference evidence="2" key="1">
    <citation type="submission" date="2020-05" db="UniProtKB">
        <authorList>
            <consortium name="EnsemblMetazoa"/>
        </authorList>
    </citation>
    <scope>IDENTIFICATION</scope>
    <source>
        <strain evidence="2">Jacobina</strain>
    </source>
</reference>
<dbReference type="VEuPathDB" id="VectorBase:LLOJ004111"/>
<evidence type="ECO:0008006" key="4">
    <source>
        <dbReference type="Google" id="ProtNLM"/>
    </source>
</evidence>
<dbReference type="InterPro" id="IPR010326">
    <property type="entry name" value="EXOC3/Sec6"/>
</dbReference>
<sequence length="122" mass="13969">MEAECHVLAKKITEEANQLRSLFDETGFGAKGADSPIKIISTLGNLLTCDFEMLVLDLHTLFASYPSISEDQLMRLFYIRNDIKANEVKEKIQDAIRSRKSTVSHDKQDSIFKEIVFSDRLW</sequence>
<evidence type="ECO:0000313" key="2">
    <source>
        <dbReference type="EnsemblMetazoa" id="LLOJ004111-PA"/>
    </source>
</evidence>
<dbReference type="GO" id="GO:0006887">
    <property type="term" value="P:exocytosis"/>
    <property type="evidence" value="ECO:0007669"/>
    <property type="project" value="InterPro"/>
</dbReference>
<dbReference type="EMBL" id="AJWK01013039">
    <property type="status" value="NOT_ANNOTATED_CDS"/>
    <property type="molecule type" value="Genomic_DNA"/>
</dbReference>
<protein>
    <recommendedName>
        <fullName evidence="4">Exocyst complex component Sec10</fullName>
    </recommendedName>
</protein>
<dbReference type="AlphaFoldDB" id="A0A1B0CI49"/>
<name>A0A1B0CI49_LUTLO</name>
<keyword evidence="3" id="KW-1185">Reference proteome</keyword>
<dbReference type="EMBL" id="AJWK01013038">
    <property type="status" value="NOT_ANNOTATED_CDS"/>
    <property type="molecule type" value="Genomic_DNA"/>
</dbReference>
<accession>A0A1B0CI49</accession>
<dbReference type="Pfam" id="PF06046">
    <property type="entry name" value="Sec6"/>
    <property type="match status" value="1"/>
</dbReference>
<proteinExistence type="inferred from homology"/>